<dbReference type="Pfam" id="PF03777">
    <property type="entry name" value="ChpA-C"/>
    <property type="match status" value="1"/>
</dbReference>
<dbReference type="InterPro" id="IPR005528">
    <property type="entry name" value="ChpA-H"/>
</dbReference>
<accession>A0A9N9GU27</accession>
<gene>
    <name evidence="3" type="ORF">ALEPTO_LOCUS9138</name>
</gene>
<dbReference type="PROSITE" id="PS51884">
    <property type="entry name" value="CHAPLIN"/>
    <property type="match status" value="1"/>
</dbReference>
<dbReference type="OrthoDB" id="5586649at2759"/>
<feature type="domain" description="Chaplin" evidence="2">
    <location>
        <begin position="35"/>
        <end position="75"/>
    </location>
</feature>
<protein>
    <submittedName>
        <fullName evidence="3">12692_t:CDS:1</fullName>
    </submittedName>
</protein>
<feature type="non-terminal residue" evidence="3">
    <location>
        <position position="1"/>
    </location>
</feature>
<keyword evidence="1" id="KW-0732">Signal</keyword>
<dbReference type="AlphaFoldDB" id="A0A9N9GU27"/>
<evidence type="ECO:0000313" key="3">
    <source>
        <dbReference type="EMBL" id="CAG8625411.1"/>
    </source>
</evidence>
<evidence type="ECO:0000313" key="4">
    <source>
        <dbReference type="Proteomes" id="UP000789508"/>
    </source>
</evidence>
<dbReference type="EMBL" id="CAJVPS010006447">
    <property type="protein sequence ID" value="CAG8625411.1"/>
    <property type="molecule type" value="Genomic_DNA"/>
</dbReference>
<reference evidence="3" key="1">
    <citation type="submission" date="2021-06" db="EMBL/GenBank/DDBJ databases">
        <authorList>
            <person name="Kallberg Y."/>
            <person name="Tangrot J."/>
            <person name="Rosling A."/>
        </authorList>
    </citation>
    <scope>NUCLEOTIDE SEQUENCE</scope>
    <source>
        <strain evidence="3">FL130A</strain>
    </source>
</reference>
<organism evidence="3 4">
    <name type="scientific">Ambispora leptoticha</name>
    <dbReference type="NCBI Taxonomy" id="144679"/>
    <lineage>
        <taxon>Eukaryota</taxon>
        <taxon>Fungi</taxon>
        <taxon>Fungi incertae sedis</taxon>
        <taxon>Mucoromycota</taxon>
        <taxon>Glomeromycotina</taxon>
        <taxon>Glomeromycetes</taxon>
        <taxon>Archaeosporales</taxon>
        <taxon>Ambisporaceae</taxon>
        <taxon>Ambispora</taxon>
    </lineage>
</organism>
<keyword evidence="4" id="KW-1185">Reference proteome</keyword>
<name>A0A9N9GU27_9GLOM</name>
<comment type="caution">
    <text evidence="3">The sequence shown here is derived from an EMBL/GenBank/DDBJ whole genome shotgun (WGS) entry which is preliminary data.</text>
</comment>
<evidence type="ECO:0000259" key="2">
    <source>
        <dbReference type="PROSITE" id="PS51884"/>
    </source>
</evidence>
<evidence type="ECO:0000256" key="1">
    <source>
        <dbReference type="SAM" id="SignalP"/>
    </source>
</evidence>
<dbReference type="Proteomes" id="UP000789508">
    <property type="component" value="Unassembled WGS sequence"/>
</dbReference>
<feature type="signal peptide" evidence="1">
    <location>
        <begin position="1"/>
        <end position="17"/>
    </location>
</feature>
<proteinExistence type="predicted"/>
<feature type="chain" id="PRO_5040364523" evidence="1">
    <location>
        <begin position="18"/>
        <end position="76"/>
    </location>
</feature>
<sequence length="76" mass="8090">RFLVYFTTILFLSMAAAIPIPKLKRNEAEGNAKDSPGIVSGNIIQAFVDVSINLCGNTITVIDVSNPAHGNLCVSE</sequence>